<sequence>MNFFSDYQYDSPEAAAAAAAAAAGKQPYGFLEDMHSTTTSHAVPGGSTEVGRASTPHSTFDAALAGEDFSSYDYGAADLGPPNNSLATAPFPNSPSAAAHLHHAAAFAASQQQMVQHHQAMPGHSEQQSPEASKGNSDDDDLTPAQSRRKAQNRAAQRAFRERKEKHVKDLESKLANLENSQQQASFENERLRRDLQKVSTENEILRATSNMNNQSAPSQHQHHQQQHGGGGGGGGGGRRPSSPPPLINGPTEYRPTDFYASLLRDHATKSPSHRIIMGDDGERLLAPGATWDLIVSHELYRRGLVNISMVSERLRDKARCDGQGPVFPESAIIEAIMQSVASGSDDLL</sequence>
<keyword evidence="3" id="KW-0539">Nucleus</keyword>
<comment type="subcellular location">
    <subcellularLocation>
        <location evidence="2">Cytoplasm</location>
    </subcellularLocation>
    <subcellularLocation>
        <location evidence="1">Nucleus</location>
    </subcellularLocation>
</comment>
<evidence type="ECO:0000256" key="4">
    <source>
        <dbReference type="ARBA" id="ARBA00038132"/>
    </source>
</evidence>
<dbReference type="FunFam" id="1.20.5.170:FF:000067">
    <property type="entry name" value="BZIP transcription factor"/>
    <property type="match status" value="1"/>
</dbReference>
<dbReference type="Gene3D" id="1.20.5.170">
    <property type="match status" value="1"/>
</dbReference>
<evidence type="ECO:0000313" key="7">
    <source>
        <dbReference type="EMBL" id="OAA43409.1"/>
    </source>
</evidence>
<organism evidence="7 8">
    <name type="scientific">Beauveria brongniartii RCEF 3172</name>
    <dbReference type="NCBI Taxonomy" id="1081107"/>
    <lineage>
        <taxon>Eukaryota</taxon>
        <taxon>Fungi</taxon>
        <taxon>Dikarya</taxon>
        <taxon>Ascomycota</taxon>
        <taxon>Pezizomycotina</taxon>
        <taxon>Sordariomycetes</taxon>
        <taxon>Hypocreomycetidae</taxon>
        <taxon>Hypocreales</taxon>
        <taxon>Cordycipitaceae</taxon>
        <taxon>Beauveria</taxon>
        <taxon>Beauveria brongniartii</taxon>
    </lineage>
</organism>
<feature type="compositionally biased region" description="Gly residues" evidence="5">
    <location>
        <begin position="228"/>
        <end position="239"/>
    </location>
</feature>
<feature type="region of interest" description="Disordered" evidence="5">
    <location>
        <begin position="213"/>
        <end position="255"/>
    </location>
</feature>
<dbReference type="OrthoDB" id="4940293at2759"/>
<dbReference type="InterPro" id="IPR046347">
    <property type="entry name" value="bZIP_sf"/>
</dbReference>
<keyword evidence="8" id="KW-1185">Reference proteome</keyword>
<feature type="compositionally biased region" description="Polar residues" evidence="5">
    <location>
        <begin position="125"/>
        <end position="135"/>
    </location>
</feature>
<evidence type="ECO:0000256" key="5">
    <source>
        <dbReference type="SAM" id="MobiDB-lite"/>
    </source>
</evidence>
<dbReference type="SMART" id="SM00338">
    <property type="entry name" value="BRLZ"/>
    <property type="match status" value="1"/>
</dbReference>
<dbReference type="CDD" id="cd14688">
    <property type="entry name" value="bZIP_YAP"/>
    <property type="match status" value="1"/>
</dbReference>
<protein>
    <submittedName>
        <fullName evidence="7">Yap1 redox domain protein</fullName>
    </submittedName>
</protein>
<dbReference type="GO" id="GO:0005737">
    <property type="term" value="C:cytoplasm"/>
    <property type="evidence" value="ECO:0007669"/>
    <property type="project" value="UniProtKB-SubCell"/>
</dbReference>
<evidence type="ECO:0000256" key="3">
    <source>
        <dbReference type="ARBA" id="ARBA00023242"/>
    </source>
</evidence>
<dbReference type="SUPFAM" id="SSF57959">
    <property type="entry name" value="Leucine zipper domain"/>
    <property type="match status" value="1"/>
</dbReference>
<proteinExistence type="inferred from homology"/>
<name>A0A167E6T0_9HYPO</name>
<dbReference type="PANTHER" id="PTHR40621:SF8">
    <property type="entry name" value="AP-1-LIKE TRANSCRIPTION FACTOR YAP3"/>
    <property type="match status" value="1"/>
</dbReference>
<dbReference type="GO" id="GO:0001228">
    <property type="term" value="F:DNA-binding transcription activator activity, RNA polymerase II-specific"/>
    <property type="evidence" value="ECO:0007669"/>
    <property type="project" value="TreeGrafter"/>
</dbReference>
<dbReference type="InterPro" id="IPR050936">
    <property type="entry name" value="AP-1-like"/>
</dbReference>
<dbReference type="Gene3D" id="1.10.238.100">
    <property type="entry name" value="YAP1 redox domain. Chain B"/>
    <property type="match status" value="1"/>
</dbReference>
<comment type="caution">
    <text evidence="7">The sequence shown here is derived from an EMBL/GenBank/DDBJ whole genome shotgun (WGS) entry which is preliminary data.</text>
</comment>
<evidence type="ECO:0000256" key="1">
    <source>
        <dbReference type="ARBA" id="ARBA00004123"/>
    </source>
</evidence>
<dbReference type="EMBL" id="AZHA01000012">
    <property type="protein sequence ID" value="OAA43409.1"/>
    <property type="molecule type" value="Genomic_DNA"/>
</dbReference>
<dbReference type="Pfam" id="PF00170">
    <property type="entry name" value="bZIP_1"/>
    <property type="match status" value="1"/>
</dbReference>
<accession>A0A167E6T0</accession>
<dbReference type="PANTHER" id="PTHR40621">
    <property type="entry name" value="TRANSCRIPTION FACTOR KAPC-RELATED"/>
    <property type="match status" value="1"/>
</dbReference>
<evidence type="ECO:0000256" key="2">
    <source>
        <dbReference type="ARBA" id="ARBA00004496"/>
    </source>
</evidence>
<dbReference type="InterPro" id="IPR004827">
    <property type="entry name" value="bZIP"/>
</dbReference>
<dbReference type="GO" id="GO:0000976">
    <property type="term" value="F:transcription cis-regulatory region binding"/>
    <property type="evidence" value="ECO:0007669"/>
    <property type="project" value="InterPro"/>
</dbReference>
<dbReference type="PROSITE" id="PS00036">
    <property type="entry name" value="BZIP_BASIC"/>
    <property type="match status" value="1"/>
</dbReference>
<dbReference type="AlphaFoldDB" id="A0A167E6T0"/>
<feature type="domain" description="BZIP" evidence="6">
    <location>
        <begin position="143"/>
        <end position="206"/>
    </location>
</feature>
<feature type="region of interest" description="Disordered" evidence="5">
    <location>
        <begin position="35"/>
        <end position="55"/>
    </location>
</feature>
<gene>
    <name evidence="7" type="ORF">BBO_04552</name>
</gene>
<dbReference type="GO" id="GO:0034599">
    <property type="term" value="P:cellular response to oxidative stress"/>
    <property type="evidence" value="ECO:0007669"/>
    <property type="project" value="UniProtKB-ARBA"/>
</dbReference>
<feature type="compositionally biased region" description="Polar residues" evidence="5">
    <location>
        <begin position="178"/>
        <end position="187"/>
    </location>
</feature>
<dbReference type="GO" id="GO:0090575">
    <property type="term" value="C:RNA polymerase II transcription regulator complex"/>
    <property type="evidence" value="ECO:0007669"/>
    <property type="project" value="TreeGrafter"/>
</dbReference>
<evidence type="ECO:0000259" key="6">
    <source>
        <dbReference type="PROSITE" id="PS50217"/>
    </source>
</evidence>
<reference evidence="7 8" key="1">
    <citation type="journal article" date="2016" name="Genome Biol. Evol.">
        <title>Divergent and convergent evolution of fungal pathogenicity.</title>
        <authorList>
            <person name="Shang Y."/>
            <person name="Xiao G."/>
            <person name="Zheng P."/>
            <person name="Cen K."/>
            <person name="Zhan S."/>
            <person name="Wang C."/>
        </authorList>
    </citation>
    <scope>NUCLEOTIDE SEQUENCE [LARGE SCALE GENOMIC DNA]</scope>
    <source>
        <strain evidence="7 8">RCEF 3172</strain>
    </source>
</reference>
<comment type="similarity">
    <text evidence="4">Belongs to the bZIP family. YAP subfamily.</text>
</comment>
<dbReference type="PROSITE" id="PS50217">
    <property type="entry name" value="BZIP"/>
    <property type="match status" value="1"/>
</dbReference>
<evidence type="ECO:0000313" key="8">
    <source>
        <dbReference type="Proteomes" id="UP000076863"/>
    </source>
</evidence>
<feature type="region of interest" description="Disordered" evidence="5">
    <location>
        <begin position="109"/>
        <end position="195"/>
    </location>
</feature>
<dbReference type="Proteomes" id="UP000076863">
    <property type="component" value="Unassembled WGS sequence"/>
</dbReference>
<feature type="compositionally biased region" description="Basic and acidic residues" evidence="5">
    <location>
        <begin position="159"/>
        <end position="173"/>
    </location>
</feature>